<evidence type="ECO:0000256" key="1">
    <source>
        <dbReference type="ARBA" id="ARBA00022801"/>
    </source>
</evidence>
<feature type="chain" id="PRO_5045877631" evidence="5">
    <location>
        <begin position="21"/>
        <end position="437"/>
    </location>
</feature>
<reference evidence="7 8" key="1">
    <citation type="submission" date="2022-04" db="EMBL/GenBank/DDBJ databases">
        <title>Genome diversity in the genus Frankia.</title>
        <authorList>
            <person name="Carlos-Shanley C."/>
            <person name="Hahn D."/>
        </authorList>
    </citation>
    <scope>NUCLEOTIDE SEQUENCE [LARGE SCALE GENOMIC DNA]</scope>
    <source>
        <strain evidence="7 8">Ag45/Mut15</strain>
    </source>
</reference>
<evidence type="ECO:0000256" key="3">
    <source>
        <dbReference type="RuleBase" id="RU361153"/>
    </source>
</evidence>
<organism evidence="7 8">
    <name type="scientific">Frankia umida</name>
    <dbReference type="NCBI Taxonomy" id="573489"/>
    <lineage>
        <taxon>Bacteria</taxon>
        <taxon>Bacillati</taxon>
        <taxon>Actinomycetota</taxon>
        <taxon>Actinomycetes</taxon>
        <taxon>Frankiales</taxon>
        <taxon>Frankiaceae</taxon>
        <taxon>Frankia</taxon>
    </lineage>
</organism>
<feature type="compositionally biased region" description="Polar residues" evidence="4">
    <location>
        <begin position="18"/>
        <end position="27"/>
    </location>
</feature>
<dbReference type="PANTHER" id="PTHR12631:SF10">
    <property type="entry name" value="BETA-XYLOSIDASE-LIKE PROTEIN-RELATED"/>
    <property type="match status" value="1"/>
</dbReference>
<proteinExistence type="inferred from homology"/>
<evidence type="ECO:0000256" key="5">
    <source>
        <dbReference type="SAM" id="SignalP"/>
    </source>
</evidence>
<evidence type="ECO:0000256" key="2">
    <source>
        <dbReference type="ARBA" id="ARBA00023295"/>
    </source>
</evidence>
<comment type="similarity">
    <text evidence="3">Belongs to the glycosyl hydrolase 5 (cellulase A) family.</text>
</comment>
<dbReference type="EMBL" id="JALKFT010000006">
    <property type="protein sequence ID" value="MCK9875686.1"/>
    <property type="molecule type" value="Genomic_DNA"/>
</dbReference>
<keyword evidence="1 3" id="KW-0378">Hydrolase</keyword>
<feature type="signal peptide" evidence="5">
    <location>
        <begin position="1"/>
        <end position="20"/>
    </location>
</feature>
<dbReference type="InterPro" id="IPR051923">
    <property type="entry name" value="Glycosyl_Hydrolase_39"/>
</dbReference>
<gene>
    <name evidence="7" type="ORF">MXD59_07855</name>
</gene>
<dbReference type="Gene3D" id="3.20.20.80">
    <property type="entry name" value="Glycosidases"/>
    <property type="match status" value="1"/>
</dbReference>
<keyword evidence="2 3" id="KW-0326">Glycosidase</keyword>
<protein>
    <submittedName>
        <fullName evidence="7">Cellulase family glycosylhydrolase</fullName>
    </submittedName>
</protein>
<dbReference type="RefSeq" id="WP_248824105.1">
    <property type="nucleotide sequence ID" value="NZ_JALKFT010000006.1"/>
</dbReference>
<dbReference type="InterPro" id="IPR001547">
    <property type="entry name" value="Glyco_hydro_5"/>
</dbReference>
<dbReference type="Proteomes" id="UP001201873">
    <property type="component" value="Unassembled WGS sequence"/>
</dbReference>
<sequence length="437" mass="44975">MTIVAAVLAALSACMNGAQTASGSSSPVPVGTADPKRPASDPMAISGGASAAPGVPAAGAPTPAAAGQTPSVPTGSASAPTSTGSPAATGTTAAAATSSTTAGRRVYGFSAGDVSDLSPAALDARLAAIAATGATWVRFDAAWLTVQPQGPQNWSWDTFDRVVQTARDHGLGLLPILDAAPAWARVSGCTNIDCPPAQVADFTRFAAAAVARYSPLGVKVWEIWNEPNLAVGWAPNPDPSAYATLLRQTSAAIHASDPTAQVLVGGLGPAQTGAGQVAPEEFLRRVYDVAGAGAFDGVAMHPYSFPALPSDIAQLWSGWSQMTLLRATMVAHGDSAKPVWITEFGAPTSGPGAQATLANRRYAEHPDHVDEDFQRESAANALDLVARTSWIRGFFWYNFNDLGTNPNDAEHHYGVIRSDGATKPAYDVLRSGFTAAR</sequence>
<evidence type="ECO:0000313" key="7">
    <source>
        <dbReference type="EMBL" id="MCK9875686.1"/>
    </source>
</evidence>
<evidence type="ECO:0000256" key="4">
    <source>
        <dbReference type="SAM" id="MobiDB-lite"/>
    </source>
</evidence>
<keyword evidence="8" id="KW-1185">Reference proteome</keyword>
<accession>A0ABT0JVW1</accession>
<evidence type="ECO:0000259" key="6">
    <source>
        <dbReference type="Pfam" id="PF00150"/>
    </source>
</evidence>
<dbReference type="PANTHER" id="PTHR12631">
    <property type="entry name" value="ALPHA-L-IDURONIDASE"/>
    <property type="match status" value="1"/>
</dbReference>
<dbReference type="SUPFAM" id="SSF51445">
    <property type="entry name" value="(Trans)glycosidases"/>
    <property type="match status" value="1"/>
</dbReference>
<feature type="region of interest" description="Disordered" evidence="4">
    <location>
        <begin position="18"/>
        <end position="97"/>
    </location>
</feature>
<feature type="domain" description="Glycoside hydrolase family 5" evidence="6">
    <location>
        <begin position="121"/>
        <end position="349"/>
    </location>
</feature>
<name>A0ABT0JVW1_9ACTN</name>
<keyword evidence="5" id="KW-0732">Signal</keyword>
<dbReference type="InterPro" id="IPR017853">
    <property type="entry name" value="GH"/>
</dbReference>
<feature type="compositionally biased region" description="Low complexity" evidence="4">
    <location>
        <begin position="42"/>
        <end position="97"/>
    </location>
</feature>
<comment type="caution">
    <text evidence="7">The sequence shown here is derived from an EMBL/GenBank/DDBJ whole genome shotgun (WGS) entry which is preliminary data.</text>
</comment>
<evidence type="ECO:0000313" key="8">
    <source>
        <dbReference type="Proteomes" id="UP001201873"/>
    </source>
</evidence>
<dbReference type="Pfam" id="PF00150">
    <property type="entry name" value="Cellulase"/>
    <property type="match status" value="1"/>
</dbReference>